<accession>A0ABW5YMH2</accession>
<proteinExistence type="predicted"/>
<organism evidence="1 2">
    <name type="scientific">Flavobacterium chuncheonense</name>
    <dbReference type="NCBI Taxonomy" id="2026653"/>
    <lineage>
        <taxon>Bacteria</taxon>
        <taxon>Pseudomonadati</taxon>
        <taxon>Bacteroidota</taxon>
        <taxon>Flavobacteriia</taxon>
        <taxon>Flavobacteriales</taxon>
        <taxon>Flavobacteriaceae</taxon>
        <taxon>Flavobacterium</taxon>
    </lineage>
</organism>
<dbReference type="InterPro" id="IPR008969">
    <property type="entry name" value="CarboxyPept-like_regulatory"/>
</dbReference>
<keyword evidence="2" id="KW-1185">Reference proteome</keyword>
<evidence type="ECO:0000313" key="1">
    <source>
        <dbReference type="EMBL" id="MFD2891793.1"/>
    </source>
</evidence>
<protein>
    <recommendedName>
        <fullName evidence="3">Carboxypeptidase-like regulatory domain-containing protein</fullName>
    </recommendedName>
</protein>
<dbReference type="SUPFAM" id="SSF49464">
    <property type="entry name" value="Carboxypeptidase regulatory domain-like"/>
    <property type="match status" value="1"/>
</dbReference>
<evidence type="ECO:0000313" key="2">
    <source>
        <dbReference type="Proteomes" id="UP001597534"/>
    </source>
</evidence>
<sequence length="286" mass="32727">MRQNYLFATVLLLILTQWTFAQGKERVVLVGKILSDSLDVENISVFNISSNTTSITNIDGKFSIKARETDTLFFQSLAFVSKKYVLTQNDFWVDDLEIRLDVKINELDEVVVSPSTLTGILKEDTKKIKVYGLNMSSIDVGEKRQYSDSRFDRTPNSVMPSQFAPNGSSIDIKMILVGVAGLLGIKGDPKRNSRKVYESRWKNEVTSMSFSDHLYRRFSHNFFVNNLKLKNEEIATFIAFAEPGVDQLAQFLKPENELQFVEYLLQKVEEFKRNKSTENTTNTNQD</sequence>
<dbReference type="EMBL" id="JBHUPC010000012">
    <property type="protein sequence ID" value="MFD2891793.1"/>
    <property type="molecule type" value="Genomic_DNA"/>
</dbReference>
<gene>
    <name evidence="1" type="ORF">ACFS5J_07190</name>
</gene>
<evidence type="ECO:0008006" key="3">
    <source>
        <dbReference type="Google" id="ProtNLM"/>
    </source>
</evidence>
<dbReference type="Proteomes" id="UP001597534">
    <property type="component" value="Unassembled WGS sequence"/>
</dbReference>
<reference evidence="2" key="1">
    <citation type="journal article" date="2019" name="Int. J. Syst. Evol. Microbiol.">
        <title>The Global Catalogue of Microorganisms (GCM) 10K type strain sequencing project: providing services to taxonomists for standard genome sequencing and annotation.</title>
        <authorList>
            <consortium name="The Broad Institute Genomics Platform"/>
            <consortium name="The Broad Institute Genome Sequencing Center for Infectious Disease"/>
            <person name="Wu L."/>
            <person name="Ma J."/>
        </authorList>
    </citation>
    <scope>NUCLEOTIDE SEQUENCE [LARGE SCALE GENOMIC DNA]</scope>
    <source>
        <strain evidence="2">KCTC 22671</strain>
    </source>
</reference>
<dbReference type="RefSeq" id="WP_379811399.1">
    <property type="nucleotide sequence ID" value="NZ_JBHUPC010000012.1"/>
</dbReference>
<name>A0ABW5YMH2_9FLAO</name>
<comment type="caution">
    <text evidence="1">The sequence shown here is derived from an EMBL/GenBank/DDBJ whole genome shotgun (WGS) entry which is preliminary data.</text>
</comment>